<keyword evidence="3" id="KW-1185">Reference proteome</keyword>
<dbReference type="Proteomes" id="UP000799444">
    <property type="component" value="Unassembled WGS sequence"/>
</dbReference>
<organism evidence="2 3">
    <name type="scientific">Polyplosphaeria fusca</name>
    <dbReference type="NCBI Taxonomy" id="682080"/>
    <lineage>
        <taxon>Eukaryota</taxon>
        <taxon>Fungi</taxon>
        <taxon>Dikarya</taxon>
        <taxon>Ascomycota</taxon>
        <taxon>Pezizomycotina</taxon>
        <taxon>Dothideomycetes</taxon>
        <taxon>Pleosporomycetidae</taxon>
        <taxon>Pleosporales</taxon>
        <taxon>Tetraplosphaeriaceae</taxon>
        <taxon>Polyplosphaeria</taxon>
    </lineage>
</organism>
<sequence length="239" mass="25448">MGVRVIQTQYNSRNEGHEPSKRGDCTCSQSEPGVVQADQARCCLEVDTPAKQAPFRIARLPRVPEERCAASVPSRRTKVPVRLTVSAHLYLTIPARETTGGSEAGPAFHALSTGLAGDVKTGCGSVGHVERWQSLGDREMQEERLFLQDANPATSAALSNVEGCRDKRVTGGSHKGPNSRSTGARQLTRVPRVAIRGAASARWELGVLDVGLSALAVQRLRGPGSAGLGWAGSWRMAEG</sequence>
<reference evidence="2" key="1">
    <citation type="journal article" date="2020" name="Stud. Mycol.">
        <title>101 Dothideomycetes genomes: a test case for predicting lifestyles and emergence of pathogens.</title>
        <authorList>
            <person name="Haridas S."/>
            <person name="Albert R."/>
            <person name="Binder M."/>
            <person name="Bloem J."/>
            <person name="Labutti K."/>
            <person name="Salamov A."/>
            <person name="Andreopoulos B."/>
            <person name="Baker S."/>
            <person name="Barry K."/>
            <person name="Bills G."/>
            <person name="Bluhm B."/>
            <person name="Cannon C."/>
            <person name="Castanera R."/>
            <person name="Culley D."/>
            <person name="Daum C."/>
            <person name="Ezra D."/>
            <person name="Gonzalez J."/>
            <person name="Henrissat B."/>
            <person name="Kuo A."/>
            <person name="Liang C."/>
            <person name="Lipzen A."/>
            <person name="Lutzoni F."/>
            <person name="Magnuson J."/>
            <person name="Mondo S."/>
            <person name="Nolan M."/>
            <person name="Ohm R."/>
            <person name="Pangilinan J."/>
            <person name="Park H.-J."/>
            <person name="Ramirez L."/>
            <person name="Alfaro M."/>
            <person name="Sun H."/>
            <person name="Tritt A."/>
            <person name="Yoshinaga Y."/>
            <person name="Zwiers L.-H."/>
            <person name="Turgeon B."/>
            <person name="Goodwin S."/>
            <person name="Spatafora J."/>
            <person name="Crous P."/>
            <person name="Grigoriev I."/>
        </authorList>
    </citation>
    <scope>NUCLEOTIDE SEQUENCE</scope>
    <source>
        <strain evidence="2">CBS 125425</strain>
    </source>
</reference>
<accession>A0A9P4QQM5</accession>
<evidence type="ECO:0000313" key="2">
    <source>
        <dbReference type="EMBL" id="KAF2730884.1"/>
    </source>
</evidence>
<evidence type="ECO:0000313" key="3">
    <source>
        <dbReference type="Proteomes" id="UP000799444"/>
    </source>
</evidence>
<dbReference type="EMBL" id="ML996207">
    <property type="protein sequence ID" value="KAF2730884.1"/>
    <property type="molecule type" value="Genomic_DNA"/>
</dbReference>
<comment type="caution">
    <text evidence="2">The sequence shown here is derived from an EMBL/GenBank/DDBJ whole genome shotgun (WGS) entry which is preliminary data.</text>
</comment>
<proteinExistence type="predicted"/>
<name>A0A9P4QQM5_9PLEO</name>
<gene>
    <name evidence="2" type="ORF">EJ04DRAFT_28978</name>
</gene>
<feature type="compositionally biased region" description="Polar residues" evidence="1">
    <location>
        <begin position="176"/>
        <end position="185"/>
    </location>
</feature>
<dbReference type="AlphaFoldDB" id="A0A9P4QQM5"/>
<feature type="region of interest" description="Disordered" evidence="1">
    <location>
        <begin position="167"/>
        <end position="187"/>
    </location>
</feature>
<evidence type="ECO:0000256" key="1">
    <source>
        <dbReference type="SAM" id="MobiDB-lite"/>
    </source>
</evidence>
<protein>
    <submittedName>
        <fullName evidence="2">Uncharacterized protein</fullName>
    </submittedName>
</protein>